<evidence type="ECO:0000313" key="2">
    <source>
        <dbReference type="EMBL" id="GLB38992.1"/>
    </source>
</evidence>
<dbReference type="EMBL" id="BRPK01000006">
    <property type="protein sequence ID" value="GLB38992.1"/>
    <property type="molecule type" value="Genomic_DNA"/>
</dbReference>
<keyword evidence="3" id="KW-1185">Reference proteome</keyword>
<accession>A0A9P3PMC7</accession>
<evidence type="ECO:0000313" key="3">
    <source>
        <dbReference type="Proteomes" id="UP001063166"/>
    </source>
</evidence>
<organism evidence="2 3">
    <name type="scientific">Lyophyllum shimeji</name>
    <name type="common">Hon-shimeji</name>
    <name type="synonym">Tricholoma shimeji</name>
    <dbReference type="NCBI Taxonomy" id="47721"/>
    <lineage>
        <taxon>Eukaryota</taxon>
        <taxon>Fungi</taxon>
        <taxon>Dikarya</taxon>
        <taxon>Basidiomycota</taxon>
        <taxon>Agaricomycotina</taxon>
        <taxon>Agaricomycetes</taxon>
        <taxon>Agaricomycetidae</taxon>
        <taxon>Agaricales</taxon>
        <taxon>Tricholomatineae</taxon>
        <taxon>Lyophyllaceae</taxon>
        <taxon>Lyophyllum</taxon>
    </lineage>
</organism>
<gene>
    <name evidence="2" type="ORF">LshimejAT787_0601540</name>
</gene>
<evidence type="ECO:0000256" key="1">
    <source>
        <dbReference type="SAM" id="MobiDB-lite"/>
    </source>
</evidence>
<feature type="region of interest" description="Disordered" evidence="1">
    <location>
        <begin position="36"/>
        <end position="57"/>
    </location>
</feature>
<comment type="caution">
    <text evidence="2">The sequence shown here is derived from an EMBL/GenBank/DDBJ whole genome shotgun (WGS) entry which is preliminary data.</text>
</comment>
<reference evidence="2" key="1">
    <citation type="submission" date="2022-07" db="EMBL/GenBank/DDBJ databases">
        <title>The genome of Lyophyllum shimeji provides insight into the initial evolution of ectomycorrhizal fungal genome.</title>
        <authorList>
            <person name="Kobayashi Y."/>
            <person name="Shibata T."/>
            <person name="Hirakawa H."/>
            <person name="Shigenobu S."/>
            <person name="Nishiyama T."/>
            <person name="Yamada A."/>
            <person name="Hasebe M."/>
            <person name="Kawaguchi M."/>
        </authorList>
    </citation>
    <scope>NUCLEOTIDE SEQUENCE</scope>
    <source>
        <strain evidence="2">AT787</strain>
    </source>
</reference>
<protein>
    <submittedName>
        <fullName evidence="2">Uncharacterized protein</fullName>
    </submittedName>
</protein>
<proteinExistence type="predicted"/>
<dbReference type="AlphaFoldDB" id="A0A9P3PMC7"/>
<name>A0A9P3PMC7_LYOSH</name>
<sequence>MTVCVLTSALSKQRANLICYPIENHQLDLLHPRSVHASSPNSVGHHHRKTADVASEHTVCFEQRRMPAMT</sequence>
<dbReference type="Proteomes" id="UP001063166">
    <property type="component" value="Unassembled WGS sequence"/>
</dbReference>